<comment type="caution">
    <text evidence="3">The sequence shown here is derived from an EMBL/GenBank/DDBJ whole genome shotgun (WGS) entry which is preliminary data.</text>
</comment>
<feature type="compositionally biased region" description="Basic and acidic residues" evidence="1">
    <location>
        <begin position="59"/>
        <end position="77"/>
    </location>
</feature>
<evidence type="ECO:0000313" key="3">
    <source>
        <dbReference type="EMBL" id="MFC3711466.1"/>
    </source>
</evidence>
<dbReference type="Proteomes" id="UP001595615">
    <property type="component" value="Unassembled WGS sequence"/>
</dbReference>
<accession>A0ABV7X5Q3</accession>
<protein>
    <recommendedName>
        <fullName evidence="5">DUF3108 domain-containing protein</fullName>
    </recommendedName>
</protein>
<evidence type="ECO:0000313" key="4">
    <source>
        <dbReference type="Proteomes" id="UP001595615"/>
    </source>
</evidence>
<evidence type="ECO:0000256" key="1">
    <source>
        <dbReference type="SAM" id="MobiDB-lite"/>
    </source>
</evidence>
<evidence type="ECO:0000256" key="2">
    <source>
        <dbReference type="SAM" id="SignalP"/>
    </source>
</evidence>
<feature type="chain" id="PRO_5045888071" description="DUF3108 domain-containing protein" evidence="2">
    <location>
        <begin position="20"/>
        <end position="254"/>
    </location>
</feature>
<keyword evidence="2" id="KW-0732">Signal</keyword>
<reference evidence="4" key="1">
    <citation type="journal article" date="2019" name="Int. J. Syst. Evol. Microbiol.">
        <title>The Global Catalogue of Microorganisms (GCM) 10K type strain sequencing project: providing services to taxonomists for standard genome sequencing and annotation.</title>
        <authorList>
            <consortium name="The Broad Institute Genomics Platform"/>
            <consortium name="The Broad Institute Genome Sequencing Center for Infectious Disease"/>
            <person name="Wu L."/>
            <person name="Ma J."/>
        </authorList>
    </citation>
    <scope>NUCLEOTIDE SEQUENCE [LARGE SCALE GENOMIC DNA]</scope>
    <source>
        <strain evidence="4">KCTC 42644</strain>
    </source>
</reference>
<organism evidence="3 4">
    <name type="scientific">Sphingoaurantiacus capsulatus</name>
    <dbReference type="NCBI Taxonomy" id="1771310"/>
    <lineage>
        <taxon>Bacteria</taxon>
        <taxon>Pseudomonadati</taxon>
        <taxon>Pseudomonadota</taxon>
        <taxon>Alphaproteobacteria</taxon>
        <taxon>Sphingomonadales</taxon>
        <taxon>Sphingosinicellaceae</taxon>
        <taxon>Sphingoaurantiacus</taxon>
    </lineage>
</organism>
<sequence>MRLSLLLLPAAAIAAPAHADALLDQALANGGAYNTADWAYVSTMEVWTGGSTVIGDAIDRAQEGKRARPPLRERRVTSYDPSKPAGQREKTLYEKDAKDVHVATDEDDDLPAYSEMQQLVQGEAKKVGETATTVTYRFSVDPRLVRKIGSADIDIEGDSLPPLAGTGVVQKTGPGAPYLKTLVVALPTNDGKGRGNAAGKVKQLSFGFRFAPEAKNGVKLLQAFGMDSSFQGLGLVTVDFSVLNKVTGYRYVGK</sequence>
<name>A0ABV7X5Q3_9SPHN</name>
<keyword evidence="4" id="KW-1185">Reference proteome</keyword>
<proteinExistence type="predicted"/>
<evidence type="ECO:0008006" key="5">
    <source>
        <dbReference type="Google" id="ProtNLM"/>
    </source>
</evidence>
<dbReference type="EMBL" id="JBHRXV010000001">
    <property type="protein sequence ID" value="MFC3711466.1"/>
    <property type="molecule type" value="Genomic_DNA"/>
</dbReference>
<gene>
    <name evidence="3" type="ORF">ACFOMD_02720</name>
</gene>
<dbReference type="RefSeq" id="WP_380856422.1">
    <property type="nucleotide sequence ID" value="NZ_JBHRXV010000001.1"/>
</dbReference>
<feature type="region of interest" description="Disordered" evidence="1">
    <location>
        <begin position="59"/>
        <end position="88"/>
    </location>
</feature>
<feature type="signal peptide" evidence="2">
    <location>
        <begin position="1"/>
        <end position="19"/>
    </location>
</feature>